<evidence type="ECO:0008006" key="5">
    <source>
        <dbReference type="Google" id="ProtNLM"/>
    </source>
</evidence>
<organism evidence="3 4">
    <name type="scientific">Pediococcus pentosaceus</name>
    <dbReference type="NCBI Taxonomy" id="1255"/>
    <lineage>
        <taxon>Bacteria</taxon>
        <taxon>Bacillati</taxon>
        <taxon>Bacillota</taxon>
        <taxon>Bacilli</taxon>
        <taxon>Lactobacillales</taxon>
        <taxon>Lactobacillaceae</taxon>
        <taxon>Pediococcus</taxon>
    </lineage>
</organism>
<accession>A0A1Y0VR76</accession>
<gene>
    <name evidence="3" type="ORF">S100892_02117</name>
</gene>
<dbReference type="Proteomes" id="UP000196118">
    <property type="component" value="Chromosome"/>
</dbReference>
<feature type="domain" description="SHOCT" evidence="1">
    <location>
        <begin position="148"/>
        <end position="175"/>
    </location>
</feature>
<evidence type="ECO:0000259" key="2">
    <source>
        <dbReference type="Pfam" id="PF14470"/>
    </source>
</evidence>
<protein>
    <recommendedName>
        <fullName evidence="5">PH domain-containing protein</fullName>
    </recommendedName>
</protein>
<dbReference type="Pfam" id="PF14470">
    <property type="entry name" value="bPH_3"/>
    <property type="match status" value="1"/>
</dbReference>
<evidence type="ECO:0000313" key="4">
    <source>
        <dbReference type="Proteomes" id="UP000196118"/>
    </source>
</evidence>
<dbReference type="InterPro" id="IPR039519">
    <property type="entry name" value="YokE-like_PH"/>
</dbReference>
<evidence type="ECO:0000259" key="1">
    <source>
        <dbReference type="Pfam" id="PF09851"/>
    </source>
</evidence>
<dbReference type="InterPro" id="IPR018649">
    <property type="entry name" value="SHOCT"/>
</dbReference>
<dbReference type="AlphaFoldDB" id="A0A1Y0VR76"/>
<dbReference type="Pfam" id="PF09851">
    <property type="entry name" value="SHOCT"/>
    <property type="match status" value="1"/>
</dbReference>
<dbReference type="RefSeq" id="WP_094104807.1">
    <property type="nucleotide sequence ID" value="NZ_CP085178.1"/>
</dbReference>
<evidence type="ECO:0000313" key="3">
    <source>
        <dbReference type="EMBL" id="ARW20652.1"/>
    </source>
</evidence>
<name>A0A1Y0VR76_PEDPE</name>
<dbReference type="EMBL" id="CP021474">
    <property type="protein sequence ID" value="ARW20652.1"/>
    <property type="molecule type" value="Genomic_DNA"/>
</dbReference>
<proteinExistence type="predicted"/>
<reference evidence="3 4" key="1">
    <citation type="submission" date="2017-05" db="EMBL/GenBank/DDBJ databases">
        <title>Genome sequence of Pediococcus pentosaceus strain SRCM100892.</title>
        <authorList>
            <person name="Cho S.H."/>
        </authorList>
    </citation>
    <scope>NUCLEOTIDE SEQUENCE [LARGE SCALE GENOMIC DNA]</scope>
    <source>
        <strain evidence="3 4">SRCM100892</strain>
    </source>
</reference>
<sequence length="177" mass="19387">MELQEVKKQLSAANVSDTFGTKKEIKALPEILNDDEVIQYATSGFVDGNTVLIVLTQKRILFIDKGLLYGIKSTEIPLDMVNGVSYSKGLLLGKISITNGAITTLIEQVNKDTAPIMVSKIKDSAERYKASLLSNSNTPAEPTLDGPDQIRKYKSLLDDGIITQEEFVAKKKQILGL</sequence>
<feature type="domain" description="YokE-like PH" evidence="2">
    <location>
        <begin position="32"/>
        <end position="122"/>
    </location>
</feature>